<evidence type="ECO:0000313" key="6">
    <source>
        <dbReference type="Proteomes" id="UP000712527"/>
    </source>
</evidence>
<organism evidence="5 6">
    <name type="scientific">Olsenella profusa</name>
    <dbReference type="NCBI Taxonomy" id="138595"/>
    <lineage>
        <taxon>Bacteria</taxon>
        <taxon>Bacillati</taxon>
        <taxon>Actinomycetota</taxon>
        <taxon>Coriobacteriia</taxon>
        <taxon>Coriobacteriales</taxon>
        <taxon>Atopobiaceae</taxon>
        <taxon>Olsenella</taxon>
    </lineage>
</organism>
<dbReference type="PANTHER" id="PTHR30146:SF109">
    <property type="entry name" value="HTH-TYPE TRANSCRIPTIONAL REGULATOR GALS"/>
    <property type="match status" value="1"/>
</dbReference>
<dbReference type="Gene3D" id="1.10.260.40">
    <property type="entry name" value="lambda repressor-like DNA-binding domains"/>
    <property type="match status" value="1"/>
</dbReference>
<protein>
    <submittedName>
        <fullName evidence="5">LacI family DNA-binding transcriptional regulator</fullName>
    </submittedName>
</protein>
<gene>
    <name evidence="5" type="ORF">H9X80_02020</name>
</gene>
<dbReference type="CDD" id="cd06267">
    <property type="entry name" value="PBP1_LacI_sugar_binding-like"/>
    <property type="match status" value="1"/>
</dbReference>
<dbReference type="PROSITE" id="PS50932">
    <property type="entry name" value="HTH_LACI_2"/>
    <property type="match status" value="1"/>
</dbReference>
<sequence length="343" mass="37383">MAAKVTLKDIAREVGLSPTAVSLVLNDRPCKISEESRRRIKEVARRKRYVPNQIARSLVTQRSQTIGLVVPNIESRFFSSLARRLELGCRERGCALLITNSDDAPGNDAELVRLLTARGADGLFVVASDEASPADHGLAATLSQIPVPYVMVDRVVAGLPCDKVSFNNEQGGYLACRHLLEAGHRRVACIVNIVSQTGRERLSGYLRALREFGVEPDPDLVLTSAYYIEDAYEASKALFSTDATAVFASSDNIALGLLKRLYARGLRVPRDVSVVSYDNSAADVLFEPTLTSIEQNVSELADAALDLLFRRLDEESAGELGAPEERVLEPRLVAGESVRQLSA</sequence>
<keyword evidence="6" id="KW-1185">Reference proteome</keyword>
<dbReference type="SUPFAM" id="SSF47413">
    <property type="entry name" value="lambda repressor-like DNA-binding domains"/>
    <property type="match status" value="1"/>
</dbReference>
<evidence type="ECO:0000256" key="3">
    <source>
        <dbReference type="ARBA" id="ARBA00023163"/>
    </source>
</evidence>
<accession>A0ABS2F026</accession>
<feature type="domain" description="HTH lacI-type" evidence="4">
    <location>
        <begin position="5"/>
        <end position="60"/>
    </location>
</feature>
<dbReference type="Proteomes" id="UP000712527">
    <property type="component" value="Unassembled WGS sequence"/>
</dbReference>
<evidence type="ECO:0000259" key="4">
    <source>
        <dbReference type="PROSITE" id="PS50932"/>
    </source>
</evidence>
<name>A0ABS2F026_9ACTN</name>
<dbReference type="SUPFAM" id="SSF53822">
    <property type="entry name" value="Periplasmic binding protein-like I"/>
    <property type="match status" value="1"/>
</dbReference>
<dbReference type="EMBL" id="JACSNQ010000002">
    <property type="protein sequence ID" value="MBM6774331.1"/>
    <property type="molecule type" value="Genomic_DNA"/>
</dbReference>
<dbReference type="Pfam" id="PF13377">
    <property type="entry name" value="Peripla_BP_3"/>
    <property type="match status" value="1"/>
</dbReference>
<keyword evidence="1" id="KW-0805">Transcription regulation</keyword>
<evidence type="ECO:0000256" key="2">
    <source>
        <dbReference type="ARBA" id="ARBA00023125"/>
    </source>
</evidence>
<comment type="caution">
    <text evidence="5">The sequence shown here is derived from an EMBL/GenBank/DDBJ whole genome shotgun (WGS) entry which is preliminary data.</text>
</comment>
<evidence type="ECO:0000313" key="5">
    <source>
        <dbReference type="EMBL" id="MBM6774331.1"/>
    </source>
</evidence>
<evidence type="ECO:0000256" key="1">
    <source>
        <dbReference type="ARBA" id="ARBA00023015"/>
    </source>
</evidence>
<reference evidence="5 6" key="1">
    <citation type="journal article" date="2021" name="Sci. Rep.">
        <title>The distribution of antibiotic resistance genes in chicken gut microbiota commensals.</title>
        <authorList>
            <person name="Juricova H."/>
            <person name="Matiasovicova J."/>
            <person name="Kubasova T."/>
            <person name="Cejkova D."/>
            <person name="Rychlik I."/>
        </authorList>
    </citation>
    <scope>NUCLEOTIDE SEQUENCE [LARGE SCALE GENOMIC DNA]</scope>
    <source>
        <strain evidence="5 6">An794</strain>
    </source>
</reference>
<keyword evidence="2 5" id="KW-0238">DNA-binding</keyword>
<dbReference type="Gene3D" id="3.40.50.2300">
    <property type="match status" value="2"/>
</dbReference>
<dbReference type="GO" id="GO:0003677">
    <property type="term" value="F:DNA binding"/>
    <property type="evidence" value="ECO:0007669"/>
    <property type="project" value="UniProtKB-KW"/>
</dbReference>
<dbReference type="InterPro" id="IPR010982">
    <property type="entry name" value="Lambda_DNA-bd_dom_sf"/>
</dbReference>
<proteinExistence type="predicted"/>
<dbReference type="InterPro" id="IPR046335">
    <property type="entry name" value="LacI/GalR-like_sensor"/>
</dbReference>
<dbReference type="Pfam" id="PF00356">
    <property type="entry name" value="LacI"/>
    <property type="match status" value="1"/>
</dbReference>
<dbReference type="RefSeq" id="WP_204792688.1">
    <property type="nucleotide sequence ID" value="NZ_JACSNQ010000002.1"/>
</dbReference>
<dbReference type="SMART" id="SM00354">
    <property type="entry name" value="HTH_LACI"/>
    <property type="match status" value="1"/>
</dbReference>
<dbReference type="CDD" id="cd01392">
    <property type="entry name" value="HTH_LacI"/>
    <property type="match status" value="1"/>
</dbReference>
<dbReference type="InterPro" id="IPR000843">
    <property type="entry name" value="HTH_LacI"/>
</dbReference>
<keyword evidence="3" id="KW-0804">Transcription</keyword>
<dbReference type="PANTHER" id="PTHR30146">
    <property type="entry name" value="LACI-RELATED TRANSCRIPTIONAL REPRESSOR"/>
    <property type="match status" value="1"/>
</dbReference>
<dbReference type="InterPro" id="IPR028082">
    <property type="entry name" value="Peripla_BP_I"/>
</dbReference>